<protein>
    <submittedName>
        <fullName evidence="1">Uncharacterized protein</fullName>
    </submittedName>
</protein>
<accession>A0A7J7F288</accession>
<feature type="non-terminal residue" evidence="1">
    <location>
        <position position="238"/>
    </location>
</feature>
<dbReference type="Proteomes" id="UP000551758">
    <property type="component" value="Unassembled WGS sequence"/>
</dbReference>
<gene>
    <name evidence="1" type="ORF">HPG69_007058</name>
</gene>
<keyword evidence="2" id="KW-1185">Reference proteome</keyword>
<dbReference type="EMBL" id="JACDTQ010001514">
    <property type="protein sequence ID" value="KAF5922172.1"/>
    <property type="molecule type" value="Genomic_DNA"/>
</dbReference>
<dbReference type="AlphaFoldDB" id="A0A7J7F288"/>
<sequence>YGNSGEKLVKKKKNLDEMPEDLRRIFIKNTLIWLEIAHQRNKKITVRGHNCPNPVLNFYEANYPINVMDLRWIREIFLFTVCHHPRQSSAISRERKDGPISMVPVPTPEQANSLLASMLMFPKDHKCNLERGLEICITTPGKVTDFQCCTKTNENHNILQILDIYNDVYRKKNLMETNGRDLERCDKLIRQMRRECPSMDGKLPILIATDMVFRRLDVDDTKFVTNYDYLPPQSIIFI</sequence>
<reference evidence="1 2" key="1">
    <citation type="journal article" date="2020" name="Mol. Biol. Evol.">
        <title>Interspecific Gene Flow and the Evolution of Specialization in Black and White Rhinoceros.</title>
        <authorList>
            <person name="Moodley Y."/>
            <person name="Westbury M.V."/>
            <person name="Russo I.M."/>
            <person name="Gopalakrishnan S."/>
            <person name="Rakotoarivelo A."/>
            <person name="Olsen R.A."/>
            <person name="Prost S."/>
            <person name="Tunstall T."/>
            <person name="Ryder O.A."/>
            <person name="Dalen L."/>
            <person name="Bruford M.W."/>
        </authorList>
    </citation>
    <scope>NUCLEOTIDE SEQUENCE [LARGE SCALE GENOMIC DNA]</scope>
    <source>
        <strain evidence="1">SBR-YM</strain>
        <tissue evidence="1">Skin</tissue>
    </source>
</reference>
<evidence type="ECO:0000313" key="1">
    <source>
        <dbReference type="EMBL" id="KAF5922172.1"/>
    </source>
</evidence>
<evidence type="ECO:0000313" key="2">
    <source>
        <dbReference type="Proteomes" id="UP000551758"/>
    </source>
</evidence>
<organism evidence="1 2">
    <name type="scientific">Diceros bicornis minor</name>
    <name type="common">South-central black rhinoceros</name>
    <dbReference type="NCBI Taxonomy" id="77932"/>
    <lineage>
        <taxon>Eukaryota</taxon>
        <taxon>Metazoa</taxon>
        <taxon>Chordata</taxon>
        <taxon>Craniata</taxon>
        <taxon>Vertebrata</taxon>
        <taxon>Euteleostomi</taxon>
        <taxon>Mammalia</taxon>
        <taxon>Eutheria</taxon>
        <taxon>Laurasiatheria</taxon>
        <taxon>Perissodactyla</taxon>
        <taxon>Rhinocerotidae</taxon>
        <taxon>Diceros</taxon>
    </lineage>
</organism>
<name>A0A7J7F288_DICBM</name>
<comment type="caution">
    <text evidence="1">The sequence shown here is derived from an EMBL/GenBank/DDBJ whole genome shotgun (WGS) entry which is preliminary data.</text>
</comment>
<proteinExistence type="predicted"/>